<evidence type="ECO:0000313" key="1">
    <source>
        <dbReference type="EMBL" id="EDW37980.1"/>
    </source>
</evidence>
<name>B4GMA6_DROPE</name>
<sequence length="93" mass="10558">MARAWVSANLAEPGSVLRILEVCNLHHPSKRHRHQIILVRNEESVMILSRKKVAYCEALDKSCSSGKIRGRNDGLQNWGSLPEILQHSKGFER</sequence>
<dbReference type="EMBL" id="CH479185">
    <property type="protein sequence ID" value="EDW37980.1"/>
    <property type="molecule type" value="Genomic_DNA"/>
</dbReference>
<dbReference type="HOGENOM" id="CLU_2401990_0_0_1"/>
<accession>B4GMA6</accession>
<gene>
    <name evidence="1" type="primary">Dper\GL12356</name>
    <name evidence="1" type="ORF">Dper_GL12356</name>
</gene>
<reference evidence="1 2" key="1">
    <citation type="journal article" date="2007" name="Nature">
        <title>Evolution of genes and genomes on the Drosophila phylogeny.</title>
        <authorList>
            <consortium name="Drosophila 12 Genomes Consortium"/>
            <person name="Clark A.G."/>
            <person name="Eisen M.B."/>
            <person name="Smith D.R."/>
            <person name="Bergman C.M."/>
            <person name="Oliver B."/>
            <person name="Markow T.A."/>
            <person name="Kaufman T.C."/>
            <person name="Kellis M."/>
            <person name="Gelbart W."/>
            <person name="Iyer V.N."/>
            <person name="Pollard D.A."/>
            <person name="Sackton T.B."/>
            <person name="Larracuente A.M."/>
            <person name="Singh N.D."/>
            <person name="Abad J.P."/>
            <person name="Abt D.N."/>
            <person name="Adryan B."/>
            <person name="Aguade M."/>
            <person name="Akashi H."/>
            <person name="Anderson W.W."/>
            <person name="Aquadro C.F."/>
            <person name="Ardell D.H."/>
            <person name="Arguello R."/>
            <person name="Artieri C.G."/>
            <person name="Barbash D.A."/>
            <person name="Barker D."/>
            <person name="Barsanti P."/>
            <person name="Batterham P."/>
            <person name="Batzoglou S."/>
            <person name="Begun D."/>
            <person name="Bhutkar A."/>
            <person name="Blanco E."/>
            <person name="Bosak S.A."/>
            <person name="Bradley R.K."/>
            <person name="Brand A.D."/>
            <person name="Brent M.R."/>
            <person name="Brooks A.N."/>
            <person name="Brown R.H."/>
            <person name="Butlin R.K."/>
            <person name="Caggese C."/>
            <person name="Calvi B.R."/>
            <person name="Bernardo de Carvalho A."/>
            <person name="Caspi A."/>
            <person name="Castrezana S."/>
            <person name="Celniker S.E."/>
            <person name="Chang J.L."/>
            <person name="Chapple C."/>
            <person name="Chatterji S."/>
            <person name="Chinwalla A."/>
            <person name="Civetta A."/>
            <person name="Clifton S.W."/>
            <person name="Comeron J.M."/>
            <person name="Costello J.C."/>
            <person name="Coyne J.A."/>
            <person name="Daub J."/>
            <person name="David R.G."/>
            <person name="Delcher A.L."/>
            <person name="Delehaunty K."/>
            <person name="Do C.B."/>
            <person name="Ebling H."/>
            <person name="Edwards K."/>
            <person name="Eickbush T."/>
            <person name="Evans J.D."/>
            <person name="Filipski A."/>
            <person name="Findeiss S."/>
            <person name="Freyhult E."/>
            <person name="Fulton L."/>
            <person name="Fulton R."/>
            <person name="Garcia A.C."/>
            <person name="Gardiner A."/>
            <person name="Garfield D.A."/>
            <person name="Garvin B.E."/>
            <person name="Gibson G."/>
            <person name="Gilbert D."/>
            <person name="Gnerre S."/>
            <person name="Godfrey J."/>
            <person name="Good R."/>
            <person name="Gotea V."/>
            <person name="Gravely B."/>
            <person name="Greenberg A.J."/>
            <person name="Griffiths-Jones S."/>
            <person name="Gross S."/>
            <person name="Guigo R."/>
            <person name="Gustafson E.A."/>
            <person name="Haerty W."/>
            <person name="Hahn M.W."/>
            <person name="Halligan D.L."/>
            <person name="Halpern A.L."/>
            <person name="Halter G.M."/>
            <person name="Han M.V."/>
            <person name="Heger A."/>
            <person name="Hillier L."/>
            <person name="Hinrichs A.S."/>
            <person name="Holmes I."/>
            <person name="Hoskins R.A."/>
            <person name="Hubisz M.J."/>
            <person name="Hultmark D."/>
            <person name="Huntley M.A."/>
            <person name="Jaffe D.B."/>
            <person name="Jagadeeshan S."/>
            <person name="Jeck W.R."/>
            <person name="Johnson J."/>
            <person name="Jones C.D."/>
            <person name="Jordan W.C."/>
            <person name="Karpen G.H."/>
            <person name="Kataoka E."/>
            <person name="Keightley P.D."/>
            <person name="Kheradpour P."/>
            <person name="Kirkness E.F."/>
            <person name="Koerich L.B."/>
            <person name="Kristiansen K."/>
            <person name="Kudrna D."/>
            <person name="Kulathinal R.J."/>
            <person name="Kumar S."/>
            <person name="Kwok R."/>
            <person name="Lander E."/>
            <person name="Langley C.H."/>
            <person name="Lapoint R."/>
            <person name="Lazzaro B.P."/>
            <person name="Lee S.J."/>
            <person name="Levesque L."/>
            <person name="Li R."/>
            <person name="Lin C.F."/>
            <person name="Lin M.F."/>
            <person name="Lindblad-Toh K."/>
            <person name="Llopart A."/>
            <person name="Long M."/>
            <person name="Low L."/>
            <person name="Lozovsky E."/>
            <person name="Lu J."/>
            <person name="Luo M."/>
            <person name="Machado C.A."/>
            <person name="Makalowski W."/>
            <person name="Marzo M."/>
            <person name="Matsuda M."/>
            <person name="Matzkin L."/>
            <person name="McAllister B."/>
            <person name="McBride C.S."/>
            <person name="McKernan B."/>
            <person name="McKernan K."/>
            <person name="Mendez-Lago M."/>
            <person name="Minx P."/>
            <person name="Mollenhauer M.U."/>
            <person name="Montooth K."/>
            <person name="Mount S.M."/>
            <person name="Mu X."/>
            <person name="Myers E."/>
            <person name="Negre B."/>
            <person name="Newfeld S."/>
            <person name="Nielsen R."/>
            <person name="Noor M.A."/>
            <person name="O'Grady P."/>
            <person name="Pachter L."/>
            <person name="Papaceit M."/>
            <person name="Parisi M.J."/>
            <person name="Parisi M."/>
            <person name="Parts L."/>
            <person name="Pedersen J.S."/>
            <person name="Pesole G."/>
            <person name="Phillippy A.M."/>
            <person name="Ponting C.P."/>
            <person name="Pop M."/>
            <person name="Porcelli D."/>
            <person name="Powell J.R."/>
            <person name="Prohaska S."/>
            <person name="Pruitt K."/>
            <person name="Puig M."/>
            <person name="Quesneville H."/>
            <person name="Ram K.R."/>
            <person name="Rand D."/>
            <person name="Rasmussen M.D."/>
            <person name="Reed L.K."/>
            <person name="Reenan R."/>
            <person name="Reily A."/>
            <person name="Remington K.A."/>
            <person name="Rieger T.T."/>
            <person name="Ritchie M.G."/>
            <person name="Robin C."/>
            <person name="Rogers Y.H."/>
            <person name="Rohde C."/>
            <person name="Rozas J."/>
            <person name="Rubenfield M.J."/>
            <person name="Ruiz A."/>
            <person name="Russo S."/>
            <person name="Salzberg S.L."/>
            <person name="Sanchez-Gracia A."/>
            <person name="Saranga D.J."/>
            <person name="Sato H."/>
            <person name="Schaeffer S.W."/>
            <person name="Schatz M.C."/>
            <person name="Schlenke T."/>
            <person name="Schwartz R."/>
            <person name="Segarra C."/>
            <person name="Singh R.S."/>
            <person name="Sirot L."/>
            <person name="Sirota M."/>
            <person name="Sisneros N.B."/>
            <person name="Smith C.D."/>
            <person name="Smith T.F."/>
            <person name="Spieth J."/>
            <person name="Stage D.E."/>
            <person name="Stark A."/>
            <person name="Stephan W."/>
            <person name="Strausberg R.L."/>
            <person name="Strempel S."/>
            <person name="Sturgill D."/>
            <person name="Sutton G."/>
            <person name="Sutton G.G."/>
            <person name="Tao W."/>
            <person name="Teichmann S."/>
            <person name="Tobari Y.N."/>
            <person name="Tomimura Y."/>
            <person name="Tsolas J.M."/>
            <person name="Valente V.L."/>
            <person name="Venter E."/>
            <person name="Venter J.C."/>
            <person name="Vicario S."/>
            <person name="Vieira F.G."/>
            <person name="Vilella A.J."/>
            <person name="Villasante A."/>
            <person name="Walenz B."/>
            <person name="Wang J."/>
            <person name="Wasserman M."/>
            <person name="Watts T."/>
            <person name="Wilson D."/>
            <person name="Wilson R.K."/>
            <person name="Wing R.A."/>
            <person name="Wolfner M.F."/>
            <person name="Wong A."/>
            <person name="Wong G.K."/>
            <person name="Wu C.I."/>
            <person name="Wu G."/>
            <person name="Yamamoto D."/>
            <person name="Yang H.P."/>
            <person name="Yang S.P."/>
            <person name="Yorke J.A."/>
            <person name="Yoshida K."/>
            <person name="Zdobnov E."/>
            <person name="Zhang P."/>
            <person name="Zhang Y."/>
            <person name="Zimin A.V."/>
            <person name="Baldwin J."/>
            <person name="Abdouelleil A."/>
            <person name="Abdulkadir J."/>
            <person name="Abebe A."/>
            <person name="Abera B."/>
            <person name="Abreu J."/>
            <person name="Acer S.C."/>
            <person name="Aftuck L."/>
            <person name="Alexander A."/>
            <person name="An P."/>
            <person name="Anderson E."/>
            <person name="Anderson S."/>
            <person name="Arachi H."/>
            <person name="Azer M."/>
            <person name="Bachantsang P."/>
            <person name="Barry A."/>
            <person name="Bayul T."/>
            <person name="Berlin A."/>
            <person name="Bessette D."/>
            <person name="Bloom T."/>
            <person name="Blye J."/>
            <person name="Boguslavskiy L."/>
            <person name="Bonnet C."/>
            <person name="Boukhgalter B."/>
            <person name="Bourzgui I."/>
            <person name="Brown A."/>
            <person name="Cahill P."/>
            <person name="Channer S."/>
            <person name="Cheshatsang Y."/>
            <person name="Chuda L."/>
            <person name="Citroen M."/>
            <person name="Collymore A."/>
            <person name="Cooke P."/>
            <person name="Costello M."/>
            <person name="D'Aco K."/>
            <person name="Daza R."/>
            <person name="De Haan G."/>
            <person name="DeGray S."/>
            <person name="DeMaso C."/>
            <person name="Dhargay N."/>
            <person name="Dooley K."/>
            <person name="Dooley E."/>
            <person name="Doricent M."/>
            <person name="Dorje P."/>
            <person name="Dorjee K."/>
            <person name="Dupes A."/>
            <person name="Elong R."/>
            <person name="Falk J."/>
            <person name="Farina A."/>
            <person name="Faro S."/>
            <person name="Ferguson D."/>
            <person name="Fisher S."/>
            <person name="Foley C.D."/>
            <person name="Franke A."/>
            <person name="Friedrich D."/>
            <person name="Gadbois L."/>
            <person name="Gearin G."/>
            <person name="Gearin C.R."/>
            <person name="Giannoukos G."/>
            <person name="Goode T."/>
            <person name="Graham J."/>
            <person name="Grandbois E."/>
            <person name="Grewal S."/>
            <person name="Gyaltsen K."/>
            <person name="Hafez N."/>
            <person name="Hagos B."/>
            <person name="Hall J."/>
            <person name="Henson C."/>
            <person name="Hollinger A."/>
            <person name="Honan T."/>
            <person name="Huard M.D."/>
            <person name="Hughes L."/>
            <person name="Hurhula B."/>
            <person name="Husby M.E."/>
            <person name="Kamat A."/>
            <person name="Kanga B."/>
            <person name="Kashin S."/>
            <person name="Khazanovich D."/>
            <person name="Kisner P."/>
            <person name="Lance K."/>
            <person name="Lara M."/>
            <person name="Lee W."/>
            <person name="Lennon N."/>
            <person name="Letendre F."/>
            <person name="LeVine R."/>
            <person name="Lipovsky A."/>
            <person name="Liu X."/>
            <person name="Liu J."/>
            <person name="Liu S."/>
            <person name="Lokyitsang T."/>
            <person name="Lokyitsang Y."/>
            <person name="Lubonja R."/>
            <person name="Lui A."/>
            <person name="MacDonald P."/>
            <person name="Magnisalis V."/>
            <person name="Maru K."/>
            <person name="Matthews C."/>
            <person name="McCusker W."/>
            <person name="McDonough S."/>
            <person name="Mehta T."/>
            <person name="Meldrim J."/>
            <person name="Meneus L."/>
            <person name="Mihai O."/>
            <person name="Mihalev A."/>
            <person name="Mihova T."/>
            <person name="Mittelman R."/>
            <person name="Mlenga V."/>
            <person name="Montmayeur A."/>
            <person name="Mulrain L."/>
            <person name="Navidi A."/>
            <person name="Naylor J."/>
            <person name="Negash T."/>
            <person name="Nguyen T."/>
            <person name="Nguyen N."/>
            <person name="Nicol R."/>
            <person name="Norbu C."/>
            <person name="Norbu N."/>
            <person name="Novod N."/>
            <person name="O'Neill B."/>
            <person name="Osman S."/>
            <person name="Markiewicz E."/>
            <person name="Oyono O.L."/>
            <person name="Patti C."/>
            <person name="Phunkhang P."/>
            <person name="Pierre F."/>
            <person name="Priest M."/>
            <person name="Raghuraman S."/>
            <person name="Rege F."/>
            <person name="Reyes R."/>
            <person name="Rise C."/>
            <person name="Rogov P."/>
            <person name="Ross K."/>
            <person name="Ryan E."/>
            <person name="Settipalli S."/>
            <person name="Shea T."/>
            <person name="Sherpa N."/>
            <person name="Shi L."/>
            <person name="Shih D."/>
            <person name="Sparrow T."/>
            <person name="Spaulding J."/>
            <person name="Stalker J."/>
            <person name="Stange-Thomann N."/>
            <person name="Stavropoulos S."/>
            <person name="Stone C."/>
            <person name="Strader C."/>
            <person name="Tesfaye S."/>
            <person name="Thomson T."/>
            <person name="Thoulutsang Y."/>
            <person name="Thoulutsang D."/>
            <person name="Topham K."/>
            <person name="Topping I."/>
            <person name="Tsamla T."/>
            <person name="Vassiliev H."/>
            <person name="Vo A."/>
            <person name="Wangchuk T."/>
            <person name="Wangdi T."/>
            <person name="Weiand M."/>
            <person name="Wilkinson J."/>
            <person name="Wilson A."/>
            <person name="Yadav S."/>
            <person name="Young G."/>
            <person name="Yu Q."/>
            <person name="Zembek L."/>
            <person name="Zhong D."/>
            <person name="Zimmer A."/>
            <person name="Zwirko Z."/>
            <person name="Jaffe D.B."/>
            <person name="Alvarez P."/>
            <person name="Brockman W."/>
            <person name="Butler J."/>
            <person name="Chin C."/>
            <person name="Gnerre S."/>
            <person name="Grabherr M."/>
            <person name="Kleber M."/>
            <person name="Mauceli E."/>
            <person name="MacCallum I."/>
        </authorList>
    </citation>
    <scope>NUCLEOTIDE SEQUENCE [LARGE SCALE GENOMIC DNA]</scope>
    <source>
        <strain evidence="2">MSH-3 / Tucson 14011-0111.49</strain>
    </source>
</reference>
<keyword evidence="2" id="KW-1185">Reference proteome</keyword>
<organism evidence="2">
    <name type="scientific">Drosophila persimilis</name>
    <name type="common">Fruit fly</name>
    <dbReference type="NCBI Taxonomy" id="7234"/>
    <lineage>
        <taxon>Eukaryota</taxon>
        <taxon>Metazoa</taxon>
        <taxon>Ecdysozoa</taxon>
        <taxon>Arthropoda</taxon>
        <taxon>Hexapoda</taxon>
        <taxon>Insecta</taxon>
        <taxon>Pterygota</taxon>
        <taxon>Neoptera</taxon>
        <taxon>Endopterygota</taxon>
        <taxon>Diptera</taxon>
        <taxon>Brachycera</taxon>
        <taxon>Muscomorpha</taxon>
        <taxon>Ephydroidea</taxon>
        <taxon>Drosophilidae</taxon>
        <taxon>Drosophila</taxon>
        <taxon>Sophophora</taxon>
    </lineage>
</organism>
<dbReference type="Proteomes" id="UP000008744">
    <property type="component" value="Unassembled WGS sequence"/>
</dbReference>
<proteinExistence type="predicted"/>
<evidence type="ECO:0000313" key="2">
    <source>
        <dbReference type="Proteomes" id="UP000008744"/>
    </source>
</evidence>
<protein>
    <submittedName>
        <fullName evidence="1">GL12356</fullName>
    </submittedName>
</protein>
<dbReference type="AlphaFoldDB" id="B4GMA6"/>